<sequence length="286" mass="31754">MNNNSMLTIITVVVAVSAGLLGWFIIDMGTVTMARYRANFTERTKFQAQEFFLFIDPAKLFVANFAIMALGGLLAWIVTGTVVIALPVFFALALLPRILYAWMRKRRLRKFEEQLPDALMMLSGGMRAGVGLISAIQQLVTETQAPLGQEFALMIREQRLGVTLEQSLNNLARRMPTQTTTLVVSAMRIANETGGGLAETLERTANTIRSRLQMEGKIGALTAQGKLQAWVVGLLPMLLMLILNKMEPEAMSLLWHSRTGWATLAVIAFFEFMGVFVIRKIIAIDV</sequence>
<feature type="transmembrane region" description="Helical" evidence="6">
    <location>
        <begin position="60"/>
        <end position="78"/>
    </location>
</feature>
<evidence type="ECO:0000256" key="6">
    <source>
        <dbReference type="SAM" id="Phobius"/>
    </source>
</evidence>
<evidence type="ECO:0000256" key="4">
    <source>
        <dbReference type="ARBA" id="ARBA00022989"/>
    </source>
</evidence>
<accession>A0ABW0MET7</accession>
<dbReference type="InterPro" id="IPR042094">
    <property type="entry name" value="T2SS_GspF_sf"/>
</dbReference>
<dbReference type="PANTHER" id="PTHR35007:SF1">
    <property type="entry name" value="PILUS ASSEMBLY PROTEIN"/>
    <property type="match status" value="1"/>
</dbReference>
<feature type="transmembrane region" description="Helical" evidence="6">
    <location>
        <begin position="6"/>
        <end position="26"/>
    </location>
</feature>
<comment type="subcellular location">
    <subcellularLocation>
        <location evidence="1">Cell membrane</location>
        <topology evidence="1">Multi-pass membrane protein</topology>
    </subcellularLocation>
</comment>
<keyword evidence="3 6" id="KW-0812">Transmembrane</keyword>
<gene>
    <name evidence="8" type="ORF">ACFPM8_15990</name>
</gene>
<evidence type="ECO:0000256" key="5">
    <source>
        <dbReference type="ARBA" id="ARBA00023136"/>
    </source>
</evidence>
<comment type="caution">
    <text evidence="8">The sequence shown here is derived from an EMBL/GenBank/DDBJ whole genome shotgun (WGS) entry which is preliminary data.</text>
</comment>
<dbReference type="InterPro" id="IPR018076">
    <property type="entry name" value="T2SS_GspF_dom"/>
</dbReference>
<feature type="transmembrane region" description="Helical" evidence="6">
    <location>
        <begin position="84"/>
        <end position="103"/>
    </location>
</feature>
<dbReference type="Proteomes" id="UP001596045">
    <property type="component" value="Unassembled WGS sequence"/>
</dbReference>
<dbReference type="Gene3D" id="1.20.81.30">
    <property type="entry name" value="Type II secretion system (T2SS), domain F"/>
    <property type="match status" value="1"/>
</dbReference>
<dbReference type="RefSeq" id="WP_378998779.1">
    <property type="nucleotide sequence ID" value="NZ_JBHSMT010000027.1"/>
</dbReference>
<evidence type="ECO:0000256" key="1">
    <source>
        <dbReference type="ARBA" id="ARBA00004651"/>
    </source>
</evidence>
<evidence type="ECO:0000313" key="9">
    <source>
        <dbReference type="Proteomes" id="UP001596045"/>
    </source>
</evidence>
<keyword evidence="2" id="KW-1003">Cell membrane</keyword>
<evidence type="ECO:0000313" key="8">
    <source>
        <dbReference type="EMBL" id="MFC5475462.1"/>
    </source>
</evidence>
<evidence type="ECO:0000256" key="2">
    <source>
        <dbReference type="ARBA" id="ARBA00022475"/>
    </source>
</evidence>
<dbReference type="EMBL" id="JBHSMT010000027">
    <property type="protein sequence ID" value="MFC5475462.1"/>
    <property type="molecule type" value="Genomic_DNA"/>
</dbReference>
<protein>
    <submittedName>
        <fullName evidence="8">Type II secretion system F family protein</fullName>
    </submittedName>
</protein>
<evidence type="ECO:0000256" key="3">
    <source>
        <dbReference type="ARBA" id="ARBA00022692"/>
    </source>
</evidence>
<name>A0ABW0MET7_9BURK</name>
<keyword evidence="4 6" id="KW-1133">Transmembrane helix</keyword>
<proteinExistence type="predicted"/>
<evidence type="ECO:0000259" key="7">
    <source>
        <dbReference type="Pfam" id="PF00482"/>
    </source>
</evidence>
<feature type="transmembrane region" description="Helical" evidence="6">
    <location>
        <begin position="227"/>
        <end position="246"/>
    </location>
</feature>
<feature type="transmembrane region" description="Helical" evidence="6">
    <location>
        <begin position="258"/>
        <end position="278"/>
    </location>
</feature>
<reference evidence="9" key="1">
    <citation type="journal article" date="2019" name="Int. J. Syst. Evol. Microbiol.">
        <title>The Global Catalogue of Microorganisms (GCM) 10K type strain sequencing project: providing services to taxonomists for standard genome sequencing and annotation.</title>
        <authorList>
            <consortium name="The Broad Institute Genomics Platform"/>
            <consortium name="The Broad Institute Genome Sequencing Center for Infectious Disease"/>
            <person name="Wu L."/>
            <person name="Ma J."/>
        </authorList>
    </citation>
    <scope>NUCLEOTIDE SEQUENCE [LARGE SCALE GENOMIC DNA]</scope>
    <source>
        <strain evidence="9">JCM 17066</strain>
    </source>
</reference>
<dbReference type="PANTHER" id="PTHR35007">
    <property type="entry name" value="INTEGRAL MEMBRANE PROTEIN-RELATED"/>
    <property type="match status" value="1"/>
</dbReference>
<keyword evidence="9" id="KW-1185">Reference proteome</keyword>
<keyword evidence="5 6" id="KW-0472">Membrane</keyword>
<dbReference type="Pfam" id="PF00482">
    <property type="entry name" value="T2SSF"/>
    <property type="match status" value="1"/>
</dbReference>
<organism evidence="8 9">
    <name type="scientific">Paraherbaspirillum soli</name>
    <dbReference type="NCBI Taxonomy" id="631222"/>
    <lineage>
        <taxon>Bacteria</taxon>
        <taxon>Pseudomonadati</taxon>
        <taxon>Pseudomonadota</taxon>
        <taxon>Betaproteobacteria</taxon>
        <taxon>Burkholderiales</taxon>
        <taxon>Oxalobacteraceae</taxon>
        <taxon>Paraherbaspirillum</taxon>
    </lineage>
</organism>
<feature type="domain" description="Type II secretion system protein GspF" evidence="7">
    <location>
        <begin position="120"/>
        <end position="243"/>
    </location>
</feature>